<dbReference type="Proteomes" id="UP000034491">
    <property type="component" value="Unassembled WGS sequence"/>
</dbReference>
<gene>
    <name evidence="1" type="ORF">WH95_19520</name>
</gene>
<organism evidence="1 2">
    <name type="scientific">Kiloniella litopenaei</name>
    <dbReference type="NCBI Taxonomy" id="1549748"/>
    <lineage>
        <taxon>Bacteria</taxon>
        <taxon>Pseudomonadati</taxon>
        <taxon>Pseudomonadota</taxon>
        <taxon>Alphaproteobacteria</taxon>
        <taxon>Rhodospirillales</taxon>
        <taxon>Kiloniellaceae</taxon>
        <taxon>Kiloniella</taxon>
    </lineage>
</organism>
<name>A0A0M2R0R5_9PROT</name>
<comment type="caution">
    <text evidence="1">The sequence shown here is derived from an EMBL/GenBank/DDBJ whole genome shotgun (WGS) entry which is preliminary data.</text>
</comment>
<evidence type="ECO:0000313" key="1">
    <source>
        <dbReference type="EMBL" id="KKJ75211.1"/>
    </source>
</evidence>
<reference evidence="1 2" key="1">
    <citation type="submission" date="2015-03" db="EMBL/GenBank/DDBJ databases">
        <title>Genome sequence of Kiloniella sp. P1-1, isolated from the gut microflora of Pacific white shrimp, Penaeus vannamei.</title>
        <authorList>
            <person name="Shao Z."/>
            <person name="Wang L."/>
            <person name="Li X."/>
        </authorList>
    </citation>
    <scope>NUCLEOTIDE SEQUENCE [LARGE SCALE GENOMIC DNA]</scope>
    <source>
        <strain evidence="1 2">P1-1</strain>
    </source>
</reference>
<sequence length="145" mass="16837">MLSFLKNVFGAPCSNDDVPIHVPEIDGVKEEIAQGRPEYEGLMQKYQFFSKGEFIGSLETELWSENKLLLVHRIDSKIPYQKQGTAMVNWLVDNTEEYIQPVHVIGGGLGFWLQMRKLWPYRIIGRDLRCSDYLSLLEQRKANFQ</sequence>
<proteinExistence type="predicted"/>
<keyword evidence="2" id="KW-1185">Reference proteome</keyword>
<dbReference type="STRING" id="1549748.WH95_19520"/>
<dbReference type="AlphaFoldDB" id="A0A0M2R0R5"/>
<protein>
    <submittedName>
        <fullName evidence="1">Uncharacterized protein</fullName>
    </submittedName>
</protein>
<accession>A0A0M2R0R5</accession>
<evidence type="ECO:0000313" key="2">
    <source>
        <dbReference type="Proteomes" id="UP000034491"/>
    </source>
</evidence>
<dbReference type="RefSeq" id="WP_046510094.1">
    <property type="nucleotide sequence ID" value="NZ_LANI01000037.1"/>
</dbReference>
<dbReference type="EMBL" id="LANI01000037">
    <property type="protein sequence ID" value="KKJ75211.1"/>
    <property type="molecule type" value="Genomic_DNA"/>
</dbReference>